<comment type="catalytic activity">
    <reaction evidence="4">
        <text>oxaloacetate + acetyl-CoA + H2O = citrate + CoA + H(+)</text>
        <dbReference type="Rhea" id="RHEA:16845"/>
        <dbReference type="ChEBI" id="CHEBI:15377"/>
        <dbReference type="ChEBI" id="CHEBI:15378"/>
        <dbReference type="ChEBI" id="CHEBI:16452"/>
        <dbReference type="ChEBI" id="CHEBI:16947"/>
        <dbReference type="ChEBI" id="CHEBI:57287"/>
        <dbReference type="ChEBI" id="CHEBI:57288"/>
        <dbReference type="EC" id="2.3.3.16"/>
    </reaction>
</comment>
<evidence type="ECO:0000256" key="5">
    <source>
        <dbReference type="PIRNR" id="PIRNR001369"/>
    </source>
</evidence>
<sequence length="426" mass="48562">MSEVEFHIKGKTYKLPVIVGTDGKEGIDLTDFYRKTGLVTVDPGLFNTALGLSKVSRRDPEKGELTYRGYDLKELAYQSTFVETSFLLIYGNLPTKQELTDFSGRLSKHSMIHEDMLNLFDGFPGVANPLAVLSVMVTSLSSYYLEEYEEKLDMGVDLIARLLAKIRTIAAFTYKHAVGHPFVYPLDKNPYCTNFLYMMHKMPANDYTVPDEFDRILNQMWILHADHEQNVSNTAVQVVGSTQANLFASISAGIMAQWGAREGGRPTAAIGLIEDIIKTKTPVKDYFERFKRGGLTIRNNGFGQKAYDVVSPRAQVAREIIHEFYKGRKLTAVEDVALQIDEVVWNDSYFMENLLYPNLEYYSGLVFHTLGIPKNMFSVMQVIGRLPGWLAHWREQRMKGDFSKVRPKQIYVGENQRKYIPVQNRL</sequence>
<dbReference type="InterPro" id="IPR016143">
    <property type="entry name" value="Citrate_synth-like_sm_a-sub"/>
</dbReference>
<protein>
    <recommendedName>
        <fullName evidence="5">Citrate synthase</fullName>
    </recommendedName>
</protein>
<evidence type="ECO:0000256" key="3">
    <source>
        <dbReference type="ARBA" id="ARBA00022679"/>
    </source>
</evidence>
<keyword evidence="3 5" id="KW-0808">Transferase</keyword>
<keyword evidence="7" id="KW-1185">Reference proteome</keyword>
<dbReference type="InterPro" id="IPR036969">
    <property type="entry name" value="Citrate_synthase_sf"/>
</dbReference>
<dbReference type="EMBL" id="RQFP01000001">
    <property type="protein sequence ID" value="TGK95480.1"/>
    <property type="molecule type" value="Genomic_DNA"/>
</dbReference>
<proteinExistence type="inferred from homology"/>
<dbReference type="Gene3D" id="1.10.230.10">
    <property type="entry name" value="Cytochrome P450-Terp, domain 2"/>
    <property type="match status" value="1"/>
</dbReference>
<dbReference type="PANTHER" id="PTHR42871:SF1">
    <property type="entry name" value="CITRATE SYNTHASE"/>
    <property type="match status" value="1"/>
</dbReference>
<evidence type="ECO:0000256" key="2">
    <source>
        <dbReference type="ARBA" id="ARBA00010566"/>
    </source>
</evidence>
<organism evidence="6 7">
    <name type="scientific">Leptospira brenneri</name>
    <dbReference type="NCBI Taxonomy" id="2023182"/>
    <lineage>
        <taxon>Bacteria</taxon>
        <taxon>Pseudomonadati</taxon>
        <taxon>Spirochaetota</taxon>
        <taxon>Spirochaetia</taxon>
        <taxon>Leptospirales</taxon>
        <taxon>Leptospiraceae</taxon>
        <taxon>Leptospira</taxon>
    </lineage>
</organism>
<dbReference type="RefSeq" id="WP_100791696.1">
    <property type="nucleotide sequence ID" value="NZ_NPDQ01000007.1"/>
</dbReference>
<dbReference type="Pfam" id="PF00285">
    <property type="entry name" value="Citrate_synt"/>
    <property type="match status" value="1"/>
</dbReference>
<dbReference type="InterPro" id="IPR002020">
    <property type="entry name" value="Citrate_synthase"/>
</dbReference>
<dbReference type="InterPro" id="IPR016142">
    <property type="entry name" value="Citrate_synth-like_lrg_a-sub"/>
</dbReference>
<dbReference type="GO" id="GO:0006099">
    <property type="term" value="P:tricarboxylic acid cycle"/>
    <property type="evidence" value="ECO:0007669"/>
    <property type="project" value="UniProtKB-UniPathway"/>
</dbReference>
<dbReference type="PANTHER" id="PTHR42871">
    <property type="entry name" value="CITRATE SYNTHASE"/>
    <property type="match status" value="1"/>
</dbReference>
<dbReference type="Proteomes" id="UP000297891">
    <property type="component" value="Unassembled WGS sequence"/>
</dbReference>
<name>A0A2M9XYX3_9LEPT</name>
<comment type="similarity">
    <text evidence="2 5">Belongs to the citrate synthase family.</text>
</comment>
<gene>
    <name evidence="6" type="ORF">EHQ30_02240</name>
</gene>
<evidence type="ECO:0000256" key="1">
    <source>
        <dbReference type="ARBA" id="ARBA00004751"/>
    </source>
</evidence>
<dbReference type="AlphaFoldDB" id="A0A2M9XYX3"/>
<dbReference type="PRINTS" id="PR00143">
    <property type="entry name" value="CITRTSNTHASE"/>
</dbReference>
<evidence type="ECO:0000256" key="4">
    <source>
        <dbReference type="ARBA" id="ARBA00049288"/>
    </source>
</evidence>
<comment type="caution">
    <text evidence="6">The sequence shown here is derived from an EMBL/GenBank/DDBJ whole genome shotgun (WGS) entry which is preliminary data.</text>
</comment>
<dbReference type="OrthoDB" id="9800864at2"/>
<accession>A0A2M9XYX3</accession>
<dbReference type="Gene3D" id="2.20.28.60">
    <property type="match status" value="1"/>
</dbReference>
<evidence type="ECO:0000313" key="6">
    <source>
        <dbReference type="EMBL" id="TGK95480.1"/>
    </source>
</evidence>
<dbReference type="SUPFAM" id="SSF48256">
    <property type="entry name" value="Citrate synthase"/>
    <property type="match status" value="1"/>
</dbReference>
<dbReference type="InterPro" id="IPR024176">
    <property type="entry name" value="Citrate_synthase_bac-typ"/>
</dbReference>
<dbReference type="GO" id="GO:0036440">
    <property type="term" value="F:citrate synthase activity"/>
    <property type="evidence" value="ECO:0007669"/>
    <property type="project" value="UniProtKB-EC"/>
</dbReference>
<dbReference type="Gene3D" id="1.10.580.10">
    <property type="entry name" value="Citrate Synthase, domain 1"/>
    <property type="match status" value="1"/>
</dbReference>
<comment type="pathway">
    <text evidence="1">Carbohydrate metabolism; tricarboxylic acid cycle; isocitrate from oxaloacetate: step 1/2.</text>
</comment>
<dbReference type="PIRSF" id="PIRSF001369">
    <property type="entry name" value="Citrate_synth"/>
    <property type="match status" value="1"/>
</dbReference>
<dbReference type="UniPathway" id="UPA00223"/>
<reference evidence="6" key="1">
    <citation type="journal article" date="2019" name="PLoS Negl. Trop. Dis.">
        <title>Revisiting the worldwide diversity of Leptospira species in the environment.</title>
        <authorList>
            <person name="Vincent A.T."/>
            <person name="Schiettekatte O."/>
            <person name="Bourhy P."/>
            <person name="Veyrier F.J."/>
            <person name="Picardeau M."/>
        </authorList>
    </citation>
    <scope>NUCLEOTIDE SEQUENCE [LARGE SCALE GENOMIC DNA]</scope>
    <source>
        <strain evidence="6">201800277</strain>
    </source>
</reference>
<evidence type="ECO:0000313" key="7">
    <source>
        <dbReference type="Proteomes" id="UP000297891"/>
    </source>
</evidence>